<dbReference type="SUPFAM" id="SSF47661">
    <property type="entry name" value="t-snare proteins"/>
    <property type="match status" value="1"/>
</dbReference>
<reference evidence="5" key="1">
    <citation type="journal article" date="2020" name="Nat. Commun.">
        <title>Genome assembly of wild tea tree DASZ reveals pedigree and selection history of tea varieties.</title>
        <authorList>
            <person name="Zhang W."/>
            <person name="Zhang Y."/>
            <person name="Qiu H."/>
            <person name="Guo Y."/>
            <person name="Wan H."/>
            <person name="Zhang X."/>
            <person name="Scossa F."/>
            <person name="Alseekh S."/>
            <person name="Zhang Q."/>
            <person name="Wang P."/>
            <person name="Xu L."/>
            <person name="Schmidt M.H."/>
            <person name="Jia X."/>
            <person name="Li D."/>
            <person name="Zhu A."/>
            <person name="Guo F."/>
            <person name="Chen W."/>
            <person name="Ni D."/>
            <person name="Usadel B."/>
            <person name="Fernie A.R."/>
            <person name="Wen W."/>
        </authorList>
    </citation>
    <scope>NUCLEOTIDE SEQUENCE [LARGE SCALE GENOMIC DNA]</scope>
    <source>
        <strain evidence="5">cv. G240</strain>
    </source>
</reference>
<dbReference type="Proteomes" id="UP000593564">
    <property type="component" value="Unassembled WGS sequence"/>
</dbReference>
<protein>
    <recommendedName>
        <fullName evidence="3">Syntaxin N-terminal domain-containing protein</fullName>
    </recommendedName>
</protein>
<dbReference type="EMBL" id="JACBKZ010000005">
    <property type="protein sequence ID" value="KAF5950317.1"/>
    <property type="molecule type" value="Genomic_DNA"/>
</dbReference>
<dbReference type="GO" id="GO:0016192">
    <property type="term" value="P:vesicle-mediated transport"/>
    <property type="evidence" value="ECO:0007669"/>
    <property type="project" value="InterPro"/>
</dbReference>
<reference evidence="4 5" key="2">
    <citation type="submission" date="2020-07" db="EMBL/GenBank/DDBJ databases">
        <title>Genome assembly of wild tea tree DASZ reveals pedigree and selection history of tea varieties.</title>
        <authorList>
            <person name="Zhang W."/>
        </authorList>
    </citation>
    <scope>NUCLEOTIDE SEQUENCE [LARGE SCALE GENOMIC DNA]</scope>
    <source>
        <strain evidence="5">cv. G240</strain>
        <tissue evidence="4">Leaf</tissue>
    </source>
</reference>
<organism evidence="4 5">
    <name type="scientific">Camellia sinensis</name>
    <name type="common">Tea plant</name>
    <name type="synonym">Thea sinensis</name>
    <dbReference type="NCBI Taxonomy" id="4442"/>
    <lineage>
        <taxon>Eukaryota</taxon>
        <taxon>Viridiplantae</taxon>
        <taxon>Streptophyta</taxon>
        <taxon>Embryophyta</taxon>
        <taxon>Tracheophyta</taxon>
        <taxon>Spermatophyta</taxon>
        <taxon>Magnoliopsida</taxon>
        <taxon>eudicotyledons</taxon>
        <taxon>Gunneridae</taxon>
        <taxon>Pentapetalae</taxon>
        <taxon>asterids</taxon>
        <taxon>Ericales</taxon>
        <taxon>Theaceae</taxon>
        <taxon>Camellia</taxon>
    </lineage>
</organism>
<gene>
    <name evidence="4" type="ORF">HYC85_012310</name>
</gene>
<accession>A0A7J7HCU2</accession>
<evidence type="ECO:0000256" key="1">
    <source>
        <dbReference type="ARBA" id="ARBA00022927"/>
    </source>
</evidence>
<feature type="domain" description="Syntaxin N-terminal" evidence="3">
    <location>
        <begin position="28"/>
        <end position="122"/>
    </location>
</feature>
<comment type="caution">
    <text evidence="4">The sequence shown here is derived from an EMBL/GenBank/DDBJ whole genome shotgun (WGS) entry which is preliminary data.</text>
</comment>
<evidence type="ECO:0000313" key="4">
    <source>
        <dbReference type="EMBL" id="KAF5950317.1"/>
    </source>
</evidence>
<dbReference type="InterPro" id="IPR010989">
    <property type="entry name" value="SNARE"/>
</dbReference>
<sequence length="133" mass="14834">MTQFGWPATVVRLCGESGGGGIINETIDLDRFFEDVVVKYDMKDVERLNKNLQESNEESKMVHNAKTMKELRSGMDVDIAQVLKRVKVIKGKLEALERSNAAHRSNPGCGPGSLRKKMPQISRSLSRFSSVIP</sequence>
<dbReference type="GO" id="GO:0016020">
    <property type="term" value="C:membrane"/>
    <property type="evidence" value="ECO:0007669"/>
    <property type="project" value="InterPro"/>
</dbReference>
<proteinExistence type="predicted"/>
<evidence type="ECO:0000259" key="3">
    <source>
        <dbReference type="Pfam" id="PF00804"/>
    </source>
</evidence>
<dbReference type="Pfam" id="PF00804">
    <property type="entry name" value="Syntaxin"/>
    <property type="match status" value="1"/>
</dbReference>
<evidence type="ECO:0000313" key="5">
    <source>
        <dbReference type="Proteomes" id="UP000593564"/>
    </source>
</evidence>
<keyword evidence="5" id="KW-1185">Reference proteome</keyword>
<evidence type="ECO:0000256" key="2">
    <source>
        <dbReference type="SAM" id="Coils"/>
    </source>
</evidence>
<dbReference type="GO" id="GO:0015031">
    <property type="term" value="P:protein transport"/>
    <property type="evidence" value="ECO:0007669"/>
    <property type="project" value="UniProtKB-KW"/>
</dbReference>
<keyword evidence="2" id="KW-0175">Coiled coil</keyword>
<name>A0A7J7HCU2_CAMSI</name>
<dbReference type="Gene3D" id="1.20.58.70">
    <property type="match status" value="1"/>
</dbReference>
<dbReference type="AlphaFoldDB" id="A0A7J7HCU2"/>
<keyword evidence="1" id="KW-0653">Protein transport</keyword>
<keyword evidence="1" id="KW-0813">Transport</keyword>
<feature type="coiled-coil region" evidence="2">
    <location>
        <begin position="42"/>
        <end position="99"/>
    </location>
</feature>
<dbReference type="InterPro" id="IPR006011">
    <property type="entry name" value="Syntaxin_N"/>
</dbReference>